<reference evidence="4" key="1">
    <citation type="submission" date="2024-02" db="UniProtKB">
        <authorList>
            <consortium name="WormBaseParasite"/>
        </authorList>
    </citation>
    <scope>IDENTIFICATION</scope>
</reference>
<organism evidence="3 4">
    <name type="scientific">Mesorhabditis belari</name>
    <dbReference type="NCBI Taxonomy" id="2138241"/>
    <lineage>
        <taxon>Eukaryota</taxon>
        <taxon>Metazoa</taxon>
        <taxon>Ecdysozoa</taxon>
        <taxon>Nematoda</taxon>
        <taxon>Chromadorea</taxon>
        <taxon>Rhabditida</taxon>
        <taxon>Rhabditina</taxon>
        <taxon>Rhabditomorpha</taxon>
        <taxon>Rhabditoidea</taxon>
        <taxon>Rhabditidae</taxon>
        <taxon>Mesorhabditinae</taxon>
        <taxon>Mesorhabditis</taxon>
    </lineage>
</organism>
<dbReference type="InterPro" id="IPR018378">
    <property type="entry name" value="C-type_lectin_CS"/>
</dbReference>
<dbReference type="PROSITE" id="PS00615">
    <property type="entry name" value="C_TYPE_LECTIN_1"/>
    <property type="match status" value="1"/>
</dbReference>
<dbReference type="AlphaFoldDB" id="A0AAF3FPH7"/>
<keyword evidence="3" id="KW-1185">Reference proteome</keyword>
<proteinExistence type="predicted"/>
<evidence type="ECO:0000256" key="1">
    <source>
        <dbReference type="ARBA" id="ARBA00023157"/>
    </source>
</evidence>
<protein>
    <recommendedName>
        <fullName evidence="2">C-type lectin domain-containing protein</fullName>
    </recommendedName>
</protein>
<accession>A0AAF3FPH7</accession>
<keyword evidence="1" id="KW-1015">Disulfide bond</keyword>
<evidence type="ECO:0000313" key="4">
    <source>
        <dbReference type="WBParaSite" id="MBELARI_LOCUS9102"/>
    </source>
</evidence>
<dbReference type="SUPFAM" id="SSF56436">
    <property type="entry name" value="C-type lectin-like"/>
    <property type="match status" value="1"/>
</dbReference>
<dbReference type="SMART" id="SM00034">
    <property type="entry name" value="CLECT"/>
    <property type="match status" value="1"/>
</dbReference>
<name>A0AAF3FPH7_9BILA</name>
<dbReference type="PROSITE" id="PS50041">
    <property type="entry name" value="C_TYPE_LECTIN_2"/>
    <property type="match status" value="1"/>
</dbReference>
<dbReference type="Gene3D" id="3.10.100.10">
    <property type="entry name" value="Mannose-Binding Protein A, subunit A"/>
    <property type="match status" value="1"/>
</dbReference>
<dbReference type="PANTHER" id="PTHR22803">
    <property type="entry name" value="MANNOSE, PHOSPHOLIPASE, LECTIN RECEPTOR RELATED"/>
    <property type="match status" value="1"/>
</dbReference>
<dbReference type="InterPro" id="IPR001304">
    <property type="entry name" value="C-type_lectin-like"/>
</dbReference>
<dbReference type="Proteomes" id="UP000887575">
    <property type="component" value="Unassembled WGS sequence"/>
</dbReference>
<dbReference type="InterPro" id="IPR016187">
    <property type="entry name" value="CTDL_fold"/>
</dbReference>
<dbReference type="InterPro" id="IPR050111">
    <property type="entry name" value="C-type_lectin/snaclec_domain"/>
</dbReference>
<evidence type="ECO:0000259" key="2">
    <source>
        <dbReference type="PROSITE" id="PS50041"/>
    </source>
</evidence>
<feature type="domain" description="C-type lectin" evidence="2">
    <location>
        <begin position="187"/>
        <end position="288"/>
    </location>
</feature>
<evidence type="ECO:0000313" key="3">
    <source>
        <dbReference type="Proteomes" id="UP000887575"/>
    </source>
</evidence>
<dbReference type="InterPro" id="IPR016186">
    <property type="entry name" value="C-type_lectin-like/link_sf"/>
</dbReference>
<dbReference type="Pfam" id="PF00059">
    <property type="entry name" value="Lectin_C"/>
    <property type="match status" value="1"/>
</dbReference>
<dbReference type="CDD" id="cd00037">
    <property type="entry name" value="CLECT"/>
    <property type="match status" value="1"/>
</dbReference>
<sequence>MDINFRNVSGTYYLDIELFTRDYQQSGSYIALAFADHPEMWSSFVSECSSMIGTETMTPKISYNNNRPENIRINGLTQDDMSKLLTNFILTEADGQILCKFTQQINNLPFKNDLIYSYKEEDEKYLLFARGATSLSGLTMHNYNEKVASTYKTKIRRIFGVDCPSGFDYFPDWQLCIGSTLKEGDGWTANEQSCFIEGGNLVTIHDAFYNNFIGMTALKQMGSYRVMIGLKQNGTVWEWVDGSAFDYQRWAPGEPSNKDGDEDCAYLDPNNNNWYSGECFYLTNFLCQIPLVLNK</sequence>
<dbReference type="WBParaSite" id="MBELARI_LOCUS9102">
    <property type="protein sequence ID" value="MBELARI_LOCUS9102"/>
    <property type="gene ID" value="MBELARI_LOCUS9102"/>
</dbReference>